<dbReference type="SUPFAM" id="SSF56801">
    <property type="entry name" value="Acetyl-CoA synthetase-like"/>
    <property type="match status" value="1"/>
</dbReference>
<dbReference type="Proteomes" id="UP001500392">
    <property type="component" value="Unassembled WGS sequence"/>
</dbReference>
<keyword evidence="3" id="KW-0276">Fatty acid metabolism</keyword>
<evidence type="ECO:0000259" key="5">
    <source>
        <dbReference type="Pfam" id="PF00501"/>
    </source>
</evidence>
<protein>
    <submittedName>
        <fullName evidence="7">Fatty-acid--CoA ligase</fullName>
    </submittedName>
</protein>
<dbReference type="GO" id="GO:0016874">
    <property type="term" value="F:ligase activity"/>
    <property type="evidence" value="ECO:0007669"/>
    <property type="project" value="UniProtKB-KW"/>
</dbReference>
<evidence type="ECO:0000259" key="6">
    <source>
        <dbReference type="Pfam" id="PF13193"/>
    </source>
</evidence>
<dbReference type="PROSITE" id="PS00455">
    <property type="entry name" value="AMP_BINDING"/>
    <property type="match status" value="1"/>
</dbReference>
<dbReference type="InterPro" id="IPR020845">
    <property type="entry name" value="AMP-binding_CS"/>
</dbReference>
<evidence type="ECO:0000256" key="4">
    <source>
        <dbReference type="ARBA" id="ARBA00023098"/>
    </source>
</evidence>
<dbReference type="InterPro" id="IPR025110">
    <property type="entry name" value="AMP-bd_C"/>
</dbReference>
<keyword evidence="4" id="KW-0443">Lipid metabolism</keyword>
<dbReference type="EMBL" id="BAABDM010000003">
    <property type="protein sequence ID" value="GAA4095206.1"/>
    <property type="molecule type" value="Genomic_DNA"/>
</dbReference>
<gene>
    <name evidence="7" type="ORF">GCM10022414_19170</name>
</gene>
<keyword evidence="8" id="KW-1185">Reference proteome</keyword>
<evidence type="ECO:0000256" key="3">
    <source>
        <dbReference type="ARBA" id="ARBA00022832"/>
    </source>
</evidence>
<feature type="domain" description="AMP-binding enzyme C-terminal" evidence="6">
    <location>
        <begin position="455"/>
        <end position="529"/>
    </location>
</feature>
<accession>A0ABP7WRK8</accession>
<dbReference type="Gene3D" id="3.40.50.12780">
    <property type="entry name" value="N-terminal domain of ligase-like"/>
    <property type="match status" value="1"/>
</dbReference>
<feature type="domain" description="AMP-dependent synthetase/ligase" evidence="5">
    <location>
        <begin position="23"/>
        <end position="406"/>
    </location>
</feature>
<dbReference type="InterPro" id="IPR045851">
    <property type="entry name" value="AMP-bd_C_sf"/>
</dbReference>
<dbReference type="Pfam" id="PF00501">
    <property type="entry name" value="AMP-binding"/>
    <property type="match status" value="1"/>
</dbReference>
<sequence length="547" mass="60002">MNKDNKVSSGMQEAPMNLASILEHAARFHGNQEIVSRLASGEVHRYTYREALARSKQLANALKAYGIEFGDRIATMAWNGYRHFESWYGIAGQGAICHTVNPRLFPAQIRFIINHAGDRIVFVDPAFVGLLEEIQDELPTVEMFVVLSSNAEFSATTLRAAIDYESFIGDQSDDFDWVELDEAAPSSLCYTSGTTGDPKGVLYSHRSNLLMAYASSSADAFKLSALSTVLMVVPMFHANSWGLVYSAPMSGAKLVLPGPNLDGASIYDLVNSEKVTFSAAVPTVWSMLLDYMTTNQLQVPALEEVVIGGSALPRSMLVRFKRDFGVDVLQAWGMTEVSPLGSINRPMPATLKLDGDAQLAVALKQGRPLFGLQMCIKDENGLELPFDGKTPGRLMVRGPWVVSSYYKNDSVILDSDGWFDTADIATIDAEGFMQITDRAKDIIKSGGEWISSVDLENAAMNHPEVALAAVIGVPHPKWEERPLLLVKLNPGAALLEPALKEFLIGEVAKWWIPEDIKFVADIPLTATGKINKMALRDDHVADYKVHN</sequence>
<dbReference type="RefSeq" id="WP_344935158.1">
    <property type="nucleotide sequence ID" value="NZ_BAABDM010000003.1"/>
</dbReference>
<organism evidence="7 8">
    <name type="scientific">Zhongshania borealis</name>
    <dbReference type="NCBI Taxonomy" id="889488"/>
    <lineage>
        <taxon>Bacteria</taxon>
        <taxon>Pseudomonadati</taxon>
        <taxon>Pseudomonadota</taxon>
        <taxon>Gammaproteobacteria</taxon>
        <taxon>Cellvibrionales</taxon>
        <taxon>Spongiibacteraceae</taxon>
        <taxon>Zhongshania</taxon>
    </lineage>
</organism>
<dbReference type="InterPro" id="IPR042099">
    <property type="entry name" value="ANL_N_sf"/>
</dbReference>
<dbReference type="PANTHER" id="PTHR43859:SF4">
    <property type="entry name" value="BUTANOATE--COA LIGASE AAE1-RELATED"/>
    <property type="match status" value="1"/>
</dbReference>
<dbReference type="CDD" id="cd12119">
    <property type="entry name" value="ttLC_FACS_AlkK_like"/>
    <property type="match status" value="1"/>
</dbReference>
<dbReference type="InterPro" id="IPR000873">
    <property type="entry name" value="AMP-dep_synth/lig_dom"/>
</dbReference>
<evidence type="ECO:0000313" key="8">
    <source>
        <dbReference type="Proteomes" id="UP001500392"/>
    </source>
</evidence>
<comment type="similarity">
    <text evidence="1">Belongs to the ATP-dependent AMP-binding enzyme family.</text>
</comment>
<reference evidence="8" key="1">
    <citation type="journal article" date="2019" name="Int. J. Syst. Evol. Microbiol.">
        <title>The Global Catalogue of Microorganisms (GCM) 10K type strain sequencing project: providing services to taxonomists for standard genome sequencing and annotation.</title>
        <authorList>
            <consortium name="The Broad Institute Genomics Platform"/>
            <consortium name="The Broad Institute Genome Sequencing Center for Infectious Disease"/>
            <person name="Wu L."/>
            <person name="Ma J."/>
        </authorList>
    </citation>
    <scope>NUCLEOTIDE SEQUENCE [LARGE SCALE GENOMIC DNA]</scope>
    <source>
        <strain evidence="8">JCM 17304</strain>
    </source>
</reference>
<comment type="caution">
    <text evidence="7">The sequence shown here is derived from an EMBL/GenBank/DDBJ whole genome shotgun (WGS) entry which is preliminary data.</text>
</comment>
<evidence type="ECO:0000313" key="7">
    <source>
        <dbReference type="EMBL" id="GAA4095206.1"/>
    </source>
</evidence>
<evidence type="ECO:0000256" key="2">
    <source>
        <dbReference type="ARBA" id="ARBA00022598"/>
    </source>
</evidence>
<dbReference type="Gene3D" id="3.30.300.30">
    <property type="match status" value="1"/>
</dbReference>
<dbReference type="Pfam" id="PF13193">
    <property type="entry name" value="AMP-binding_C"/>
    <property type="match status" value="1"/>
</dbReference>
<dbReference type="NCBIfam" id="NF004837">
    <property type="entry name" value="PRK06187.1"/>
    <property type="match status" value="1"/>
</dbReference>
<keyword evidence="2 7" id="KW-0436">Ligase</keyword>
<dbReference type="NCBIfam" id="NF004674">
    <property type="entry name" value="PRK06018.1"/>
    <property type="match status" value="1"/>
</dbReference>
<proteinExistence type="inferred from homology"/>
<name>A0ABP7WRK8_9GAMM</name>
<evidence type="ECO:0000256" key="1">
    <source>
        <dbReference type="ARBA" id="ARBA00006432"/>
    </source>
</evidence>
<dbReference type="PANTHER" id="PTHR43859">
    <property type="entry name" value="ACYL-ACTIVATING ENZYME"/>
    <property type="match status" value="1"/>
</dbReference>